<evidence type="ECO:0000256" key="6">
    <source>
        <dbReference type="ARBA" id="ARBA00022723"/>
    </source>
</evidence>
<feature type="region of interest" description="Disordered" evidence="14">
    <location>
        <begin position="651"/>
        <end position="685"/>
    </location>
</feature>
<dbReference type="PROSITE" id="PS00107">
    <property type="entry name" value="PROTEIN_KINASE_ATP"/>
    <property type="match status" value="1"/>
</dbReference>
<evidence type="ECO:0000256" key="4">
    <source>
        <dbReference type="ARBA" id="ARBA00022527"/>
    </source>
</evidence>
<evidence type="ECO:0000259" key="15">
    <source>
        <dbReference type="PROSITE" id="PS50011"/>
    </source>
</evidence>
<protein>
    <recommendedName>
        <fullName evidence="3">non-specific serine/threonine protein kinase</fullName>
        <ecNumber evidence="3">2.7.11.1</ecNumber>
    </recommendedName>
</protein>
<sequence length="1123" mass="128205">MDKYIKVQKIGEGSFGKAILVKAKENSQQYVIKEINISKMSNKEREESRREVAVLANMKHPNIVLYRESFEENGCLYIVMDYCEGGDLFKKINAQKGILFSEDQILDWFVQICLALKHIHDRKILHRDIKSQNIFLTKDGTIQLGDFGIARVLNSTVELARTCIGTPYYLSPEICQNRPYNNKSDIWALGCVLYEMCTLKHAFEAGNMKNLVLKIISGSFPPVSMHYSYDLRNLLSQLFKRNPKDRPSVNSILEKNFIAKRVEKFLTPQLIAEEFNHKIFQKFGPHAAPAKRPAQGQILASVAPAQKITKPAAKYGVPLVMKKSSDAPKKLHEKKMMAKFRQEPSKKKRLELPEKEKRQRDQVSLLKAEEIRRLEKERMERINRAREQGWRNVLGSGGSGDVKAPYYGGGGGLGPFPVSSRGQYEHYHAIFDQMQKENFRVAEEREARWRAEVQGREVVERQKGWLPAERARQVEEFWQRKREAMQNKARAEGHMEYLARLRQIRLQNFNERQQIKAKLRGEKNEAGSSDGQESSEEAELKRKKIEAQKAQANARAAVLKEQLEQKRKEAYEREKRAWEEHVRKPIIHPVHGVQEPGASLPKQQLPIKPSTPVISMTSALKEVGVVGTSAKNILIWRRIFRRILNQNLKAQEDDKGRKENKNFSESDGSEDGKEQQEDVHPLVGDRKKWESKASELVVPLAQLSLEDSLSGTDRQTMGEVIKLDFGEPHRKVWGKSPTDSVLKILGEAELQLQTELLEELDITNGKFNIKDFNVILKHIVSPVFLFVWGSFLMRCMTSLILEPDDLEAEMLEETEENKKQQSKEFPITVNEVWVKEKEDNDSLQPEPLFQRVMQSPAVPTASPVLSAQSSQEEPFVPCSHSVSPAKNKGKSSLLIGLSTGLFDANNPKMLRTCSLPDLYKLYRTLVDVPSVADVQHQHNLEIDDTEDEQAKEGPSDSEDNMSGEADTDLQELRASMEQLLREQPSEELSEEEESTLKANVIQCITNGTELDEGDENNPSSESALNEEWQSDNSDGEITSECEECDSVFSHLEELRYNLEQEIGFEKFIEVYDKIKAIHEDEDENIDTCSTIVQTILGNEHKHLYAKILHLVMADGAYQEDNDE</sequence>
<dbReference type="Proteomes" id="UP000694426">
    <property type="component" value="Unplaced"/>
</dbReference>
<dbReference type="Gene3D" id="1.10.510.10">
    <property type="entry name" value="Transferase(Phosphotransferase) domain 1"/>
    <property type="match status" value="1"/>
</dbReference>
<dbReference type="GO" id="GO:0005524">
    <property type="term" value="F:ATP binding"/>
    <property type="evidence" value="ECO:0007669"/>
    <property type="project" value="UniProtKB-UniRule"/>
</dbReference>
<proteinExistence type="inferred from homology"/>
<keyword evidence="10" id="KW-0460">Magnesium</keyword>
<evidence type="ECO:0000256" key="1">
    <source>
        <dbReference type="ARBA" id="ARBA00001946"/>
    </source>
</evidence>
<evidence type="ECO:0000256" key="8">
    <source>
        <dbReference type="ARBA" id="ARBA00022777"/>
    </source>
</evidence>
<keyword evidence="6" id="KW-0479">Metal-binding</keyword>
<dbReference type="AlphaFoldDB" id="A0A8B9CMS7"/>
<feature type="region of interest" description="Disordered" evidence="14">
    <location>
        <begin position="518"/>
        <end position="543"/>
    </location>
</feature>
<keyword evidence="17" id="KW-1185">Reference proteome</keyword>
<dbReference type="EC" id="2.7.11.1" evidence="3"/>
<comment type="cofactor">
    <cofactor evidence="1">
        <name>Mg(2+)</name>
        <dbReference type="ChEBI" id="CHEBI:18420"/>
    </cofactor>
</comment>
<dbReference type="FunFam" id="1.10.510.10:FF:000172">
    <property type="entry name" value="serine/threonine-protein kinase Nek1 isoform X1"/>
    <property type="match status" value="1"/>
</dbReference>
<feature type="compositionally biased region" description="Acidic residues" evidence="14">
    <location>
        <begin position="955"/>
        <end position="965"/>
    </location>
</feature>
<feature type="domain" description="Protein kinase" evidence="15">
    <location>
        <begin position="4"/>
        <end position="258"/>
    </location>
</feature>
<reference evidence="16" key="1">
    <citation type="submission" date="2025-08" db="UniProtKB">
        <authorList>
            <consortium name="Ensembl"/>
        </authorList>
    </citation>
    <scope>IDENTIFICATION</scope>
</reference>
<comment type="catalytic activity">
    <reaction evidence="12">
        <text>L-seryl-[protein] + ATP = O-phospho-L-seryl-[protein] + ADP + H(+)</text>
        <dbReference type="Rhea" id="RHEA:17989"/>
        <dbReference type="Rhea" id="RHEA-COMP:9863"/>
        <dbReference type="Rhea" id="RHEA-COMP:11604"/>
        <dbReference type="ChEBI" id="CHEBI:15378"/>
        <dbReference type="ChEBI" id="CHEBI:29999"/>
        <dbReference type="ChEBI" id="CHEBI:30616"/>
        <dbReference type="ChEBI" id="CHEBI:83421"/>
        <dbReference type="ChEBI" id="CHEBI:456216"/>
        <dbReference type="EC" id="2.7.11.1"/>
    </reaction>
</comment>
<keyword evidence="9 13" id="KW-0067">ATP-binding</keyword>
<keyword evidence="7 13" id="KW-0547">Nucleotide-binding</keyword>
<name>A0A8B9CMS7_9AVES</name>
<keyword evidence="4" id="KW-0723">Serine/threonine-protein kinase</keyword>
<accession>A0A8B9CMS7</accession>
<dbReference type="InterPro" id="IPR051131">
    <property type="entry name" value="NEK_Ser/Thr_kinase_NIMA"/>
</dbReference>
<feature type="region of interest" description="Disordered" evidence="14">
    <location>
        <begin position="337"/>
        <end position="361"/>
    </location>
</feature>
<evidence type="ECO:0000256" key="9">
    <source>
        <dbReference type="ARBA" id="ARBA00022840"/>
    </source>
</evidence>
<dbReference type="Pfam" id="PF00069">
    <property type="entry name" value="Pkinase"/>
    <property type="match status" value="1"/>
</dbReference>
<keyword evidence="8" id="KW-0418">Kinase</keyword>
<gene>
    <name evidence="16" type="primary">NEK1</name>
</gene>
<dbReference type="FunFam" id="3.30.200.20:FF:000097">
    <property type="entry name" value="Probable serine/threonine-protein kinase nek1"/>
    <property type="match status" value="1"/>
</dbReference>
<dbReference type="PANTHER" id="PTHR44899">
    <property type="entry name" value="CAMK FAMILY PROTEIN KINASE"/>
    <property type="match status" value="1"/>
</dbReference>
<comment type="similarity">
    <text evidence="2">Belongs to the protein kinase superfamily. NEK Ser/Thr protein kinase family. NIMA subfamily.</text>
</comment>
<feature type="region of interest" description="Disordered" evidence="14">
    <location>
        <begin position="939"/>
        <end position="965"/>
    </location>
</feature>
<keyword evidence="5" id="KW-0808">Transferase</keyword>
<dbReference type="InterPro" id="IPR008271">
    <property type="entry name" value="Ser/Thr_kinase_AS"/>
</dbReference>
<organism evidence="16 17">
    <name type="scientific">Anser brachyrhynchus</name>
    <name type="common">Pink-footed goose</name>
    <dbReference type="NCBI Taxonomy" id="132585"/>
    <lineage>
        <taxon>Eukaryota</taxon>
        <taxon>Metazoa</taxon>
        <taxon>Chordata</taxon>
        <taxon>Craniata</taxon>
        <taxon>Vertebrata</taxon>
        <taxon>Euteleostomi</taxon>
        <taxon>Archelosauria</taxon>
        <taxon>Archosauria</taxon>
        <taxon>Dinosauria</taxon>
        <taxon>Saurischia</taxon>
        <taxon>Theropoda</taxon>
        <taxon>Coelurosauria</taxon>
        <taxon>Aves</taxon>
        <taxon>Neognathae</taxon>
        <taxon>Galloanserae</taxon>
        <taxon>Anseriformes</taxon>
        <taxon>Anatidae</taxon>
        <taxon>Anserinae</taxon>
        <taxon>Anser</taxon>
    </lineage>
</organism>
<dbReference type="InterPro" id="IPR000719">
    <property type="entry name" value="Prot_kinase_dom"/>
</dbReference>
<dbReference type="PROSITE" id="PS00108">
    <property type="entry name" value="PROTEIN_KINASE_ST"/>
    <property type="match status" value="1"/>
</dbReference>
<evidence type="ECO:0000313" key="17">
    <source>
        <dbReference type="Proteomes" id="UP000694426"/>
    </source>
</evidence>
<feature type="binding site" evidence="13">
    <location>
        <position position="33"/>
    </location>
    <ligand>
        <name>ATP</name>
        <dbReference type="ChEBI" id="CHEBI:30616"/>
    </ligand>
</feature>
<dbReference type="InterPro" id="IPR017441">
    <property type="entry name" value="Protein_kinase_ATP_BS"/>
</dbReference>
<evidence type="ECO:0000313" key="16">
    <source>
        <dbReference type="Ensembl" id="ENSABRP00000021401.1"/>
    </source>
</evidence>
<evidence type="ECO:0000256" key="14">
    <source>
        <dbReference type="SAM" id="MobiDB-lite"/>
    </source>
</evidence>
<dbReference type="GO" id="GO:0004674">
    <property type="term" value="F:protein serine/threonine kinase activity"/>
    <property type="evidence" value="ECO:0007669"/>
    <property type="project" value="UniProtKB-KW"/>
</dbReference>
<dbReference type="Ensembl" id="ENSABRT00000030133.1">
    <property type="protein sequence ID" value="ENSABRP00000021401.1"/>
    <property type="gene ID" value="ENSABRG00000017138.1"/>
</dbReference>
<evidence type="ECO:0000256" key="5">
    <source>
        <dbReference type="ARBA" id="ARBA00022679"/>
    </source>
</evidence>
<evidence type="ECO:0000256" key="3">
    <source>
        <dbReference type="ARBA" id="ARBA00012513"/>
    </source>
</evidence>
<dbReference type="SMART" id="SM00220">
    <property type="entry name" value="S_TKc"/>
    <property type="match status" value="1"/>
</dbReference>
<evidence type="ECO:0000256" key="13">
    <source>
        <dbReference type="PROSITE-ProRule" id="PRU10141"/>
    </source>
</evidence>
<evidence type="ECO:0000256" key="7">
    <source>
        <dbReference type="ARBA" id="ARBA00022741"/>
    </source>
</evidence>
<dbReference type="SUPFAM" id="SSF56112">
    <property type="entry name" value="Protein kinase-like (PK-like)"/>
    <property type="match status" value="1"/>
</dbReference>
<reference evidence="16" key="2">
    <citation type="submission" date="2025-09" db="UniProtKB">
        <authorList>
            <consortium name="Ensembl"/>
        </authorList>
    </citation>
    <scope>IDENTIFICATION</scope>
</reference>
<dbReference type="CDD" id="cd08218">
    <property type="entry name" value="STKc_Nek1"/>
    <property type="match status" value="1"/>
</dbReference>
<evidence type="ECO:0000256" key="10">
    <source>
        <dbReference type="ARBA" id="ARBA00022842"/>
    </source>
</evidence>
<evidence type="ECO:0000256" key="2">
    <source>
        <dbReference type="ARBA" id="ARBA00010886"/>
    </source>
</evidence>
<dbReference type="PANTHER" id="PTHR44899:SF4">
    <property type="entry name" value="SERINE_THREONINE-PROTEIN KINASE NEK1"/>
    <property type="match status" value="1"/>
</dbReference>
<dbReference type="PROSITE" id="PS50011">
    <property type="entry name" value="PROTEIN_KINASE_DOM"/>
    <property type="match status" value="1"/>
</dbReference>
<dbReference type="GO" id="GO:0046872">
    <property type="term" value="F:metal ion binding"/>
    <property type="evidence" value="ECO:0007669"/>
    <property type="project" value="UniProtKB-KW"/>
</dbReference>
<dbReference type="InterPro" id="IPR011009">
    <property type="entry name" value="Kinase-like_dom_sf"/>
</dbReference>
<dbReference type="Gene3D" id="3.30.200.20">
    <property type="entry name" value="Phosphorylase Kinase, domain 1"/>
    <property type="match status" value="1"/>
</dbReference>
<evidence type="ECO:0000256" key="12">
    <source>
        <dbReference type="ARBA" id="ARBA00048679"/>
    </source>
</evidence>
<dbReference type="GeneTree" id="ENSGT00940000158460"/>
<comment type="catalytic activity">
    <reaction evidence="11">
        <text>L-threonyl-[protein] + ATP = O-phospho-L-threonyl-[protein] + ADP + H(+)</text>
        <dbReference type="Rhea" id="RHEA:46608"/>
        <dbReference type="Rhea" id="RHEA-COMP:11060"/>
        <dbReference type="Rhea" id="RHEA-COMP:11605"/>
        <dbReference type="ChEBI" id="CHEBI:15378"/>
        <dbReference type="ChEBI" id="CHEBI:30013"/>
        <dbReference type="ChEBI" id="CHEBI:30616"/>
        <dbReference type="ChEBI" id="CHEBI:61977"/>
        <dbReference type="ChEBI" id="CHEBI:456216"/>
        <dbReference type="EC" id="2.7.11.1"/>
    </reaction>
</comment>
<evidence type="ECO:0000256" key="11">
    <source>
        <dbReference type="ARBA" id="ARBA00047899"/>
    </source>
</evidence>
<feature type="region of interest" description="Disordered" evidence="14">
    <location>
        <begin position="1007"/>
        <end position="1037"/>
    </location>
</feature>